<organism evidence="2 3">
    <name type="scientific">Nocardia bhagyanarayanae</name>
    <dbReference type="NCBI Taxonomy" id="1215925"/>
    <lineage>
        <taxon>Bacteria</taxon>
        <taxon>Bacillati</taxon>
        <taxon>Actinomycetota</taxon>
        <taxon>Actinomycetes</taxon>
        <taxon>Mycobacteriales</taxon>
        <taxon>Nocardiaceae</taxon>
        <taxon>Nocardia</taxon>
    </lineage>
</organism>
<dbReference type="Pfam" id="PF25199">
    <property type="entry name" value="nSTAND_NTPase5"/>
    <property type="match status" value="1"/>
</dbReference>
<feature type="domain" description="Novel STAND NTPase 5" evidence="1">
    <location>
        <begin position="304"/>
        <end position="437"/>
    </location>
</feature>
<keyword evidence="3" id="KW-1185">Reference proteome</keyword>
<accession>A0A543F8B9</accession>
<dbReference type="InterPro" id="IPR057574">
    <property type="entry name" value="nSTAND_NTPase5_dom"/>
</dbReference>
<dbReference type="EMBL" id="VFPG01000001">
    <property type="protein sequence ID" value="TQM30087.1"/>
    <property type="molecule type" value="Genomic_DNA"/>
</dbReference>
<dbReference type="AlphaFoldDB" id="A0A543F8B9"/>
<gene>
    <name evidence="2" type="ORF">FB390_1703</name>
</gene>
<protein>
    <recommendedName>
        <fullName evidence="1">Novel STAND NTPase 5 domain-containing protein</fullName>
    </recommendedName>
</protein>
<dbReference type="OrthoDB" id="7357874at2"/>
<dbReference type="RefSeq" id="WP_141808444.1">
    <property type="nucleotide sequence ID" value="NZ_VFPG01000001.1"/>
</dbReference>
<evidence type="ECO:0000313" key="3">
    <source>
        <dbReference type="Proteomes" id="UP000316331"/>
    </source>
</evidence>
<dbReference type="Proteomes" id="UP000316331">
    <property type="component" value="Unassembled WGS sequence"/>
</dbReference>
<evidence type="ECO:0000259" key="1">
    <source>
        <dbReference type="Pfam" id="PF25199"/>
    </source>
</evidence>
<comment type="caution">
    <text evidence="2">The sequence shown here is derived from an EMBL/GenBank/DDBJ whole genome shotgun (WGS) entry which is preliminary data.</text>
</comment>
<name>A0A543F8B9_9NOCA</name>
<sequence length="845" mass="95645">MPSIVDQIPASLRDRFVADFRHGKYSLLLGAGASCDSTDSSGRNLPLAAGLTTEINDISGTRQSNLADAYDIAIERNPKLLEEYFASRFTNCQPSPWMNKIRSCIWKRIWTLNVDDVVEQVYGDPNGQGQLLSASYSWTDDIVDDFGLQVVHLHGKVRPGSPLDLVFSITDYVNTIENKRSWIPLFFNSWVGSPFITIGATLFAEYDLARAIRVKQPIGKSPSLYITRTIRDDMREQLEIRNLVGIELDASSAAEELFDLTSETRQTARYQWQSTAAASHHIATFASRFDILSLNDSYSPPGHDFFLGFEPLWDDAVNRKIAAFDWHESIGKKVEADLAGGMRQCMHVVFSSNLSGKTCGAYSSAIRLVEAGYSVFKFRGEQTIDVSSTIAVLEGRGPSLLLYDGVADFSQDVYMLLEEAERRNVKIVVLALERSSRRQIVIEDIPAKYLTVHDRHSVTGLDRLSRRSARILVEHVRRHGRYARFHGMGTASLVNQWENRNVFDVMSELEFGQGYRDRIRPQFEALPDDNARLVVFLASFLNSFGYAMPIFLTQSIGVQSRDFRNLSKAREFTELVSIEGGRLTCRYRSSAINSIRAAIHEDVIINALISMMVSLAPYVNRRTRKTRNLEYRILRATMRARGLMSVVRKSKLEYIYDEIAEAYSHESAFWEQRSIACQLAGNYVSATSYAAKAVDLAPKDVRRRTTFGRLLILRSYNDVKPGSPESWDLYGQGRDELIAAESLTPNNGVVLLNRFRQTLLLYRELISRAVDECDFQDDFTALEADIATIYKSCLDSSSLRQTAEYNTVSELYGLFMQLRFVRTGEFDTIQSRHVLSRQPPSIGEW</sequence>
<reference evidence="2 3" key="1">
    <citation type="submission" date="2019-06" db="EMBL/GenBank/DDBJ databases">
        <title>Sequencing the genomes of 1000 actinobacteria strains.</title>
        <authorList>
            <person name="Klenk H.-P."/>
        </authorList>
    </citation>
    <scope>NUCLEOTIDE SEQUENCE [LARGE SCALE GENOMIC DNA]</scope>
    <source>
        <strain evidence="2 3">DSM 103495</strain>
    </source>
</reference>
<evidence type="ECO:0000313" key="2">
    <source>
        <dbReference type="EMBL" id="TQM30087.1"/>
    </source>
</evidence>
<proteinExistence type="predicted"/>